<name>A0A2V4A0G8_9BACT</name>
<sequence length="358" mass="39456">MSRELILALNPRMQFTRIAVYRMNTTVFLKKINHKPEDFNGFDRYVDQAALRAKIILDELKSNDIRIDDIAVVIGRGGLLKPVKSGVYKVNDSMVKDLSSCEYGDDVVNLGGLLANTIASELSNADAFIADPVVVDELEDIARITGRPEFKKKSIFHALNQKIAARKYAKSVYKKYEEMNIIVAHLGGGISIGAHRKGRVIDANQAYDGDGPFSPIRSGSLPMGDVIRECFSGKYTQEEMLNKQTGKGGLFAHFNTYSGYDVCKMRDAGDAKATEVLAAMAYQVSKSIASMYAVFDGEPVDAIIITGGLAKDEQFVKEIKTRVDKIAPVSIQPGAEVLGALSYYGKMILRKETEILEY</sequence>
<dbReference type="NCBIfam" id="TIGR02707">
    <property type="entry name" value="butyr_kinase"/>
    <property type="match status" value="1"/>
</dbReference>
<evidence type="ECO:0000256" key="9">
    <source>
        <dbReference type="HAMAP-Rule" id="MF_00542"/>
    </source>
</evidence>
<comment type="caution">
    <text evidence="11">The sequence shown here is derived from an EMBL/GenBank/DDBJ whole genome shotgun (WGS) entry which is preliminary data.</text>
</comment>
<evidence type="ECO:0000256" key="10">
    <source>
        <dbReference type="RuleBase" id="RU003835"/>
    </source>
</evidence>
<evidence type="ECO:0000256" key="7">
    <source>
        <dbReference type="ARBA" id="ARBA00022840"/>
    </source>
</evidence>
<dbReference type="EMBL" id="QFLI01000002">
    <property type="protein sequence ID" value="PXY02209.1"/>
    <property type="molecule type" value="Genomic_DNA"/>
</dbReference>
<keyword evidence="6 9" id="KW-0418">Kinase</keyword>
<evidence type="ECO:0000256" key="2">
    <source>
        <dbReference type="ARBA" id="ARBA00008748"/>
    </source>
</evidence>
<dbReference type="Pfam" id="PF00871">
    <property type="entry name" value="Acetate_kinase"/>
    <property type="match status" value="1"/>
</dbReference>
<dbReference type="InterPro" id="IPR043129">
    <property type="entry name" value="ATPase_NBD"/>
</dbReference>
<evidence type="ECO:0000256" key="4">
    <source>
        <dbReference type="ARBA" id="ARBA00022679"/>
    </source>
</evidence>
<dbReference type="GO" id="GO:0005524">
    <property type="term" value="F:ATP binding"/>
    <property type="evidence" value="ECO:0007669"/>
    <property type="project" value="UniProtKB-KW"/>
</dbReference>
<gene>
    <name evidence="9 11" type="primary">buk</name>
    <name evidence="11" type="ORF">DF185_06065</name>
</gene>
<dbReference type="Gene3D" id="3.30.420.40">
    <property type="match status" value="2"/>
</dbReference>
<dbReference type="OrthoDB" id="1112025at2"/>
<dbReference type="InterPro" id="IPR011245">
    <property type="entry name" value="Butyrate_kin"/>
</dbReference>
<dbReference type="RefSeq" id="WP_110359843.1">
    <property type="nucleotide sequence ID" value="NZ_QFLI01000002.1"/>
</dbReference>
<dbReference type="SUPFAM" id="SSF53067">
    <property type="entry name" value="Actin-like ATPase domain"/>
    <property type="match status" value="2"/>
</dbReference>
<keyword evidence="4 9" id="KW-0808">Transferase</keyword>
<proteinExistence type="inferred from homology"/>
<comment type="similarity">
    <text evidence="2 9 10">Belongs to the acetokinase family.</text>
</comment>
<keyword evidence="5 9" id="KW-0547">Nucleotide-binding</keyword>
<dbReference type="GO" id="GO:0047761">
    <property type="term" value="F:butyrate kinase activity"/>
    <property type="evidence" value="ECO:0007669"/>
    <property type="project" value="UniProtKB-UniRule"/>
</dbReference>
<dbReference type="HAMAP" id="MF_00542">
    <property type="entry name" value="Butyrate_kinase"/>
    <property type="match status" value="1"/>
</dbReference>
<organism evidence="11 12">
    <name type="scientific">Marinifilum breve</name>
    <dbReference type="NCBI Taxonomy" id="2184082"/>
    <lineage>
        <taxon>Bacteria</taxon>
        <taxon>Pseudomonadati</taxon>
        <taxon>Bacteroidota</taxon>
        <taxon>Bacteroidia</taxon>
        <taxon>Marinilabiliales</taxon>
        <taxon>Marinifilaceae</taxon>
    </lineage>
</organism>
<evidence type="ECO:0000256" key="8">
    <source>
        <dbReference type="ARBA" id="ARBA00048596"/>
    </source>
</evidence>
<evidence type="ECO:0000313" key="12">
    <source>
        <dbReference type="Proteomes" id="UP000248079"/>
    </source>
</evidence>
<dbReference type="GO" id="GO:0005737">
    <property type="term" value="C:cytoplasm"/>
    <property type="evidence" value="ECO:0007669"/>
    <property type="project" value="UniProtKB-SubCell"/>
</dbReference>
<dbReference type="CDD" id="cd24011">
    <property type="entry name" value="ASKHA_NBD_BK"/>
    <property type="match status" value="1"/>
</dbReference>
<keyword evidence="12" id="KW-1185">Reference proteome</keyword>
<dbReference type="PANTHER" id="PTHR21060">
    <property type="entry name" value="ACETATE KINASE"/>
    <property type="match status" value="1"/>
</dbReference>
<protein>
    <recommendedName>
        <fullName evidence="9">Probable butyrate kinase</fullName>
        <shortName evidence="9">BK</shortName>
        <ecNumber evidence="9">2.7.2.7</ecNumber>
    </recommendedName>
    <alternativeName>
        <fullName evidence="9">Branched-chain carboxylic acid kinase</fullName>
    </alternativeName>
</protein>
<comment type="subcellular location">
    <subcellularLocation>
        <location evidence="1 9">Cytoplasm</location>
    </subcellularLocation>
</comment>
<dbReference type="PIRSF" id="PIRSF036458">
    <property type="entry name" value="Butyrate_kin"/>
    <property type="match status" value="1"/>
</dbReference>
<dbReference type="InterPro" id="IPR023865">
    <property type="entry name" value="Aliphatic_acid_kinase_CS"/>
</dbReference>
<dbReference type="PANTHER" id="PTHR21060:SF3">
    <property type="entry name" value="BUTYRATE KINASE 2-RELATED"/>
    <property type="match status" value="1"/>
</dbReference>
<comment type="catalytic activity">
    <reaction evidence="8 9">
        <text>butanoate + ATP = butanoyl phosphate + ADP</text>
        <dbReference type="Rhea" id="RHEA:13585"/>
        <dbReference type="ChEBI" id="CHEBI:17968"/>
        <dbReference type="ChEBI" id="CHEBI:30616"/>
        <dbReference type="ChEBI" id="CHEBI:58079"/>
        <dbReference type="ChEBI" id="CHEBI:456216"/>
        <dbReference type="EC" id="2.7.2.7"/>
    </reaction>
</comment>
<evidence type="ECO:0000256" key="1">
    <source>
        <dbReference type="ARBA" id="ARBA00004496"/>
    </source>
</evidence>
<evidence type="ECO:0000256" key="5">
    <source>
        <dbReference type="ARBA" id="ARBA00022741"/>
    </source>
</evidence>
<keyword evidence="3 9" id="KW-0963">Cytoplasm</keyword>
<reference evidence="11 12" key="1">
    <citation type="submission" date="2018-05" db="EMBL/GenBank/DDBJ databases">
        <title>Marinifilum breve JC075T sp. nov., a marine bacterium isolated from Yongle Blue Hole in the South China Sea.</title>
        <authorList>
            <person name="Fu T."/>
        </authorList>
    </citation>
    <scope>NUCLEOTIDE SEQUENCE [LARGE SCALE GENOMIC DNA]</scope>
    <source>
        <strain evidence="11 12">JC075</strain>
    </source>
</reference>
<dbReference type="GO" id="GO:0008776">
    <property type="term" value="F:acetate kinase activity"/>
    <property type="evidence" value="ECO:0007669"/>
    <property type="project" value="TreeGrafter"/>
</dbReference>
<dbReference type="EC" id="2.7.2.7" evidence="9"/>
<dbReference type="PROSITE" id="PS01076">
    <property type="entry name" value="ACETATE_KINASE_2"/>
    <property type="match status" value="1"/>
</dbReference>
<evidence type="ECO:0000256" key="6">
    <source>
        <dbReference type="ARBA" id="ARBA00022777"/>
    </source>
</evidence>
<dbReference type="AlphaFoldDB" id="A0A2V4A0G8"/>
<accession>A0A2V4A0G8</accession>
<evidence type="ECO:0000313" key="11">
    <source>
        <dbReference type="EMBL" id="PXY02209.1"/>
    </source>
</evidence>
<dbReference type="PRINTS" id="PR00471">
    <property type="entry name" value="ACETATEKNASE"/>
</dbReference>
<dbReference type="NCBIfam" id="NF002834">
    <property type="entry name" value="PRK03011.1-5"/>
    <property type="match status" value="1"/>
</dbReference>
<dbReference type="InterPro" id="IPR000890">
    <property type="entry name" value="Aliphatic_acid_kin_short-chain"/>
</dbReference>
<evidence type="ECO:0000256" key="3">
    <source>
        <dbReference type="ARBA" id="ARBA00022490"/>
    </source>
</evidence>
<dbReference type="GO" id="GO:0006083">
    <property type="term" value="P:acetate metabolic process"/>
    <property type="evidence" value="ECO:0007669"/>
    <property type="project" value="TreeGrafter"/>
</dbReference>
<keyword evidence="7 9" id="KW-0067">ATP-binding</keyword>
<dbReference type="Proteomes" id="UP000248079">
    <property type="component" value="Unassembled WGS sequence"/>
</dbReference>